<evidence type="ECO:0000256" key="4">
    <source>
        <dbReference type="ARBA" id="ARBA00023163"/>
    </source>
</evidence>
<accession>A0A9J6ELN0</accession>
<dbReference type="SUPFAM" id="SSF46785">
    <property type="entry name" value="Winged helix' DNA-binding domain"/>
    <property type="match status" value="1"/>
</dbReference>
<comment type="caution">
    <text evidence="8">The sequence shown here is derived from an EMBL/GenBank/DDBJ whole genome shotgun (WGS) entry which is preliminary data.</text>
</comment>
<evidence type="ECO:0000313" key="8">
    <source>
        <dbReference type="EMBL" id="KAH8035403.1"/>
    </source>
</evidence>
<feature type="domain" description="RFX-type winged-helix" evidence="7">
    <location>
        <begin position="122"/>
        <end position="183"/>
    </location>
</feature>
<dbReference type="InterPro" id="IPR036390">
    <property type="entry name" value="WH_DNA-bd_sf"/>
</dbReference>
<dbReference type="VEuPathDB" id="VectorBase:LOC119180874"/>
<keyword evidence="4" id="KW-0804">Transcription</keyword>
<dbReference type="AlphaFoldDB" id="A0A9J6ELN0"/>
<dbReference type="InterPro" id="IPR003150">
    <property type="entry name" value="DNA-bd_RFX"/>
</dbReference>
<evidence type="ECO:0000256" key="5">
    <source>
        <dbReference type="ARBA" id="ARBA00023242"/>
    </source>
</evidence>
<dbReference type="FunFam" id="1.10.10.10:FF:000017">
    <property type="entry name" value="transcription factor RFX3 isoform X1"/>
    <property type="match status" value="1"/>
</dbReference>
<gene>
    <name evidence="8" type="ORF">HPB51_005127</name>
</gene>
<evidence type="ECO:0000256" key="2">
    <source>
        <dbReference type="ARBA" id="ARBA00023015"/>
    </source>
</evidence>
<protein>
    <recommendedName>
        <fullName evidence="7">RFX-type winged-helix domain-containing protein</fullName>
    </recommendedName>
</protein>
<dbReference type="GO" id="GO:0005634">
    <property type="term" value="C:nucleus"/>
    <property type="evidence" value="ECO:0007669"/>
    <property type="project" value="UniProtKB-SubCell"/>
</dbReference>
<dbReference type="PANTHER" id="PTHR12619:SF33">
    <property type="entry name" value="RFX, ISOFORM H"/>
    <property type="match status" value="1"/>
</dbReference>
<evidence type="ECO:0000259" key="7">
    <source>
        <dbReference type="PROSITE" id="PS51526"/>
    </source>
</evidence>
<dbReference type="GO" id="GO:0000981">
    <property type="term" value="F:DNA-binding transcription factor activity, RNA polymerase II-specific"/>
    <property type="evidence" value="ECO:0007669"/>
    <property type="project" value="TreeGrafter"/>
</dbReference>
<dbReference type="Gene3D" id="1.10.10.10">
    <property type="entry name" value="Winged helix-like DNA-binding domain superfamily/Winged helix DNA-binding domain"/>
    <property type="match status" value="1"/>
</dbReference>
<keyword evidence="3" id="KW-0238">DNA-binding</keyword>
<evidence type="ECO:0000256" key="6">
    <source>
        <dbReference type="SAM" id="MobiDB-lite"/>
    </source>
</evidence>
<dbReference type="GO" id="GO:0000978">
    <property type="term" value="F:RNA polymerase II cis-regulatory region sequence-specific DNA binding"/>
    <property type="evidence" value="ECO:0007669"/>
    <property type="project" value="TreeGrafter"/>
</dbReference>
<dbReference type="EMBL" id="JABSTU010000003">
    <property type="protein sequence ID" value="KAH8035403.1"/>
    <property type="molecule type" value="Genomic_DNA"/>
</dbReference>
<dbReference type="InterPro" id="IPR039779">
    <property type="entry name" value="RFX-like"/>
</dbReference>
<keyword evidence="2" id="KW-0805">Transcription regulation</keyword>
<evidence type="ECO:0000256" key="3">
    <source>
        <dbReference type="ARBA" id="ARBA00023125"/>
    </source>
</evidence>
<dbReference type="PANTHER" id="PTHR12619">
    <property type="entry name" value="RFX TRANSCRIPTION FACTOR FAMILY"/>
    <property type="match status" value="1"/>
</dbReference>
<evidence type="ECO:0000313" key="9">
    <source>
        <dbReference type="Proteomes" id="UP000821866"/>
    </source>
</evidence>
<reference evidence="8" key="2">
    <citation type="submission" date="2021-09" db="EMBL/GenBank/DDBJ databases">
        <authorList>
            <person name="Jia N."/>
            <person name="Wang J."/>
            <person name="Shi W."/>
            <person name="Du L."/>
            <person name="Sun Y."/>
            <person name="Zhan W."/>
            <person name="Jiang J."/>
            <person name="Wang Q."/>
            <person name="Zhang B."/>
            <person name="Ji P."/>
            <person name="Sakyi L.B."/>
            <person name="Cui X."/>
            <person name="Yuan T."/>
            <person name="Jiang B."/>
            <person name="Yang W."/>
            <person name="Lam T.T.-Y."/>
            <person name="Chang Q."/>
            <person name="Ding S."/>
            <person name="Wang X."/>
            <person name="Zhu J."/>
            <person name="Ruan X."/>
            <person name="Zhao L."/>
            <person name="Wei J."/>
            <person name="Que T."/>
            <person name="Du C."/>
            <person name="Cheng J."/>
            <person name="Dai P."/>
            <person name="Han X."/>
            <person name="Huang E."/>
            <person name="Gao Y."/>
            <person name="Liu J."/>
            <person name="Shao H."/>
            <person name="Ye R."/>
            <person name="Li L."/>
            <person name="Wei W."/>
            <person name="Wang X."/>
            <person name="Wang C."/>
            <person name="Huo Q."/>
            <person name="Li W."/>
            <person name="Guo W."/>
            <person name="Chen H."/>
            <person name="Chen S."/>
            <person name="Zhou L."/>
            <person name="Zhou L."/>
            <person name="Ni X."/>
            <person name="Tian J."/>
            <person name="Zhou Y."/>
            <person name="Sheng Y."/>
            <person name="Liu T."/>
            <person name="Pan Y."/>
            <person name="Xia L."/>
            <person name="Li J."/>
            <person name="Zhao F."/>
            <person name="Cao W."/>
        </authorList>
    </citation>
    <scope>NUCLEOTIDE SEQUENCE</scope>
    <source>
        <strain evidence="8">Rmic-2018</strain>
        <tissue evidence="8">Larvae</tissue>
    </source>
</reference>
<evidence type="ECO:0000256" key="1">
    <source>
        <dbReference type="ARBA" id="ARBA00004123"/>
    </source>
</evidence>
<sequence>MTKCTCLICRTGYPVYSVTDSGAMYTPGNAAYYSTASGTAVTYSQDDQRKVAEMMSAYPGDQCVVQTLQEASPMPLAAAAATTPATTVVTATASVGGSSQHSPSSGGNTGQHQNIRDMDIIHVQWLIDNYETAEGVSLPRSTLYNHYLRHCGEHKLEPVNAASFGKLIRSVFLGLRTRRLGTR</sequence>
<comment type="subcellular location">
    <subcellularLocation>
        <location evidence="1">Nucleus</location>
    </subcellularLocation>
</comment>
<reference evidence="8" key="1">
    <citation type="journal article" date="2020" name="Cell">
        <title>Large-Scale Comparative Analyses of Tick Genomes Elucidate Their Genetic Diversity and Vector Capacities.</title>
        <authorList>
            <consortium name="Tick Genome and Microbiome Consortium (TIGMIC)"/>
            <person name="Jia N."/>
            <person name="Wang J."/>
            <person name="Shi W."/>
            <person name="Du L."/>
            <person name="Sun Y."/>
            <person name="Zhan W."/>
            <person name="Jiang J.F."/>
            <person name="Wang Q."/>
            <person name="Zhang B."/>
            <person name="Ji P."/>
            <person name="Bell-Sakyi L."/>
            <person name="Cui X.M."/>
            <person name="Yuan T.T."/>
            <person name="Jiang B.G."/>
            <person name="Yang W.F."/>
            <person name="Lam T.T."/>
            <person name="Chang Q.C."/>
            <person name="Ding S.J."/>
            <person name="Wang X.J."/>
            <person name="Zhu J.G."/>
            <person name="Ruan X.D."/>
            <person name="Zhao L."/>
            <person name="Wei J.T."/>
            <person name="Ye R.Z."/>
            <person name="Que T.C."/>
            <person name="Du C.H."/>
            <person name="Zhou Y.H."/>
            <person name="Cheng J.X."/>
            <person name="Dai P.F."/>
            <person name="Guo W.B."/>
            <person name="Han X.H."/>
            <person name="Huang E.J."/>
            <person name="Li L.F."/>
            <person name="Wei W."/>
            <person name="Gao Y.C."/>
            <person name="Liu J.Z."/>
            <person name="Shao H.Z."/>
            <person name="Wang X."/>
            <person name="Wang C.C."/>
            <person name="Yang T.C."/>
            <person name="Huo Q.B."/>
            <person name="Li W."/>
            <person name="Chen H.Y."/>
            <person name="Chen S.E."/>
            <person name="Zhou L.G."/>
            <person name="Ni X.B."/>
            <person name="Tian J.H."/>
            <person name="Sheng Y."/>
            <person name="Liu T."/>
            <person name="Pan Y.S."/>
            <person name="Xia L.Y."/>
            <person name="Li J."/>
            <person name="Zhao F."/>
            <person name="Cao W.C."/>
        </authorList>
    </citation>
    <scope>NUCLEOTIDE SEQUENCE</scope>
    <source>
        <strain evidence="8">Rmic-2018</strain>
    </source>
</reference>
<dbReference type="Proteomes" id="UP000821866">
    <property type="component" value="Chromosome 11"/>
</dbReference>
<feature type="compositionally biased region" description="Low complexity" evidence="6">
    <location>
        <begin position="92"/>
        <end position="106"/>
    </location>
</feature>
<keyword evidence="9" id="KW-1185">Reference proteome</keyword>
<feature type="region of interest" description="Disordered" evidence="6">
    <location>
        <begin position="92"/>
        <end position="113"/>
    </location>
</feature>
<organism evidence="8 9">
    <name type="scientific">Rhipicephalus microplus</name>
    <name type="common">Cattle tick</name>
    <name type="synonym">Boophilus microplus</name>
    <dbReference type="NCBI Taxonomy" id="6941"/>
    <lineage>
        <taxon>Eukaryota</taxon>
        <taxon>Metazoa</taxon>
        <taxon>Ecdysozoa</taxon>
        <taxon>Arthropoda</taxon>
        <taxon>Chelicerata</taxon>
        <taxon>Arachnida</taxon>
        <taxon>Acari</taxon>
        <taxon>Parasitiformes</taxon>
        <taxon>Ixodida</taxon>
        <taxon>Ixodoidea</taxon>
        <taxon>Ixodidae</taxon>
        <taxon>Rhipicephalinae</taxon>
        <taxon>Rhipicephalus</taxon>
        <taxon>Boophilus</taxon>
    </lineage>
</organism>
<keyword evidence="5" id="KW-0539">Nucleus</keyword>
<dbReference type="InterPro" id="IPR036388">
    <property type="entry name" value="WH-like_DNA-bd_sf"/>
</dbReference>
<dbReference type="Pfam" id="PF02257">
    <property type="entry name" value="RFX_DNA_binding"/>
    <property type="match status" value="1"/>
</dbReference>
<proteinExistence type="predicted"/>
<dbReference type="PROSITE" id="PS51526">
    <property type="entry name" value="RFX_DBD"/>
    <property type="match status" value="1"/>
</dbReference>
<name>A0A9J6ELN0_RHIMP</name>